<dbReference type="PANTHER" id="PTHR11566:SF131">
    <property type="entry name" value="GTPASE, PUTATIVE (AFU_ORTHOLOGUE AFUA_6G07630)-RELATED"/>
    <property type="match status" value="1"/>
</dbReference>
<organism evidence="1 2">
    <name type="scientific">Ceratocystis pirilliformis</name>
    <dbReference type="NCBI Taxonomy" id="259994"/>
    <lineage>
        <taxon>Eukaryota</taxon>
        <taxon>Fungi</taxon>
        <taxon>Dikarya</taxon>
        <taxon>Ascomycota</taxon>
        <taxon>Pezizomycotina</taxon>
        <taxon>Sordariomycetes</taxon>
        <taxon>Hypocreomycetidae</taxon>
        <taxon>Microascales</taxon>
        <taxon>Ceratocystidaceae</taxon>
        <taxon>Ceratocystis</taxon>
    </lineage>
</organism>
<sequence>MASDAHDISDEDMFTHTSFANMGKRLKPYNDTLALLHELGIQHELELPELVLVGDQSTGKSSLMSGLAGMSLPRSGGLEEVEEVLRWAQIAILNPDKNHEQYIPGLGHTTMNMSLNQAAECTTAKFSPNVVALELKGTDYANLSYYDLPGVFVTSTDENDMHLVKVVENLTAGYITHPGAIIL</sequence>
<dbReference type="SUPFAM" id="SSF52540">
    <property type="entry name" value="P-loop containing nucleoside triphosphate hydrolases"/>
    <property type="match status" value="1"/>
</dbReference>
<evidence type="ECO:0000313" key="1">
    <source>
        <dbReference type="EMBL" id="KAL1900461.1"/>
    </source>
</evidence>
<keyword evidence="2" id="KW-1185">Reference proteome</keyword>
<dbReference type="EMBL" id="JAWDJO010000012">
    <property type="protein sequence ID" value="KAL1900461.1"/>
    <property type="molecule type" value="Genomic_DNA"/>
</dbReference>
<proteinExistence type="predicted"/>
<dbReference type="Gene3D" id="3.40.50.300">
    <property type="entry name" value="P-loop containing nucleotide triphosphate hydrolases"/>
    <property type="match status" value="2"/>
</dbReference>
<dbReference type="PRINTS" id="PR00195">
    <property type="entry name" value="DYNAMIN"/>
</dbReference>
<comment type="caution">
    <text evidence="1">The sequence shown here is derived from an EMBL/GenBank/DDBJ whole genome shotgun (WGS) entry which is preliminary data.</text>
</comment>
<dbReference type="InterPro" id="IPR027417">
    <property type="entry name" value="P-loop_NTPase"/>
</dbReference>
<protein>
    <submittedName>
        <fullName evidence="1">Uncharacterized protein</fullName>
    </submittedName>
</protein>
<evidence type="ECO:0000313" key="2">
    <source>
        <dbReference type="Proteomes" id="UP001583280"/>
    </source>
</evidence>
<dbReference type="PANTHER" id="PTHR11566">
    <property type="entry name" value="DYNAMIN"/>
    <property type="match status" value="1"/>
</dbReference>
<gene>
    <name evidence="1" type="ORF">Cpir12675_000931</name>
</gene>
<accession>A0ABR3ZK76</accession>
<reference evidence="1 2" key="1">
    <citation type="journal article" date="2024" name="IMA Fungus">
        <title>IMA Genome - F19 : A genome assembly and annotation guide to empower mycologists, including annotated draft genome sequences of Ceratocystis pirilliformis, Diaporthe australafricana, Fusarium ophioides, Paecilomyces lecythidis, and Sporothrix stenoceras.</title>
        <authorList>
            <person name="Aylward J."/>
            <person name="Wilson A.M."/>
            <person name="Visagie C.M."/>
            <person name="Spraker J."/>
            <person name="Barnes I."/>
            <person name="Buitendag C."/>
            <person name="Ceriani C."/>
            <person name="Del Mar Angel L."/>
            <person name="du Plessis D."/>
            <person name="Fuchs T."/>
            <person name="Gasser K."/>
            <person name="Kramer D."/>
            <person name="Li W."/>
            <person name="Munsamy K."/>
            <person name="Piso A."/>
            <person name="Price J.L."/>
            <person name="Sonnekus B."/>
            <person name="Thomas C."/>
            <person name="van der Nest A."/>
            <person name="van Dijk A."/>
            <person name="van Heerden A."/>
            <person name="van Vuuren N."/>
            <person name="Yilmaz N."/>
            <person name="Duong T.A."/>
            <person name="van der Merwe N.A."/>
            <person name="Wingfield M.J."/>
            <person name="Wingfield B.D."/>
        </authorList>
    </citation>
    <scope>NUCLEOTIDE SEQUENCE [LARGE SCALE GENOMIC DNA]</scope>
    <source>
        <strain evidence="1 2">CMW 12675</strain>
    </source>
</reference>
<name>A0ABR3ZK76_9PEZI</name>
<dbReference type="Proteomes" id="UP001583280">
    <property type="component" value="Unassembled WGS sequence"/>
</dbReference>
<dbReference type="InterPro" id="IPR022812">
    <property type="entry name" value="Dynamin"/>
</dbReference>